<evidence type="ECO:0000256" key="1">
    <source>
        <dbReference type="ARBA" id="ARBA00009437"/>
    </source>
</evidence>
<dbReference type="Gene3D" id="1.10.10.10">
    <property type="entry name" value="Winged helix-like DNA-binding domain superfamily/Winged helix DNA-binding domain"/>
    <property type="match status" value="1"/>
</dbReference>
<keyword evidence="3 6" id="KW-0238">DNA-binding</keyword>
<sequence>MTIRDLEIFIEVVRTKNMSGAAKNLNISQPTVSHAISQIENEYNVKLFDRISKKLYITDVGLRLYNSALVLLREFEDTIIFLHGSSKSHNINLGVSSNFGSNLLLEIVNEFEEKNKEASVRVYVDSRENLLNKIKSGEMSLAIVEGEAGIEKTTSIPFFKDKLVVISNENYSFGDKKCLNAEDLKDRTFIMGEFDENSKKIFLNYLKGKNISIDLKYICQNNDMVLNIIKNSDTISLGSRYFLRDKNLKMHEFCDLEIERNFNIIYHNDQILKKDIKSFIDFIEEKFNDESIGS</sequence>
<dbReference type="InterPro" id="IPR000847">
    <property type="entry name" value="LysR_HTH_N"/>
</dbReference>
<dbReference type="EMBL" id="JBEPMA010000006">
    <property type="protein sequence ID" value="MET3617586.1"/>
    <property type="molecule type" value="Genomic_DNA"/>
</dbReference>
<evidence type="ECO:0000259" key="5">
    <source>
        <dbReference type="PROSITE" id="PS50931"/>
    </source>
</evidence>
<reference evidence="6 7" key="1">
    <citation type="submission" date="2024-06" db="EMBL/GenBank/DDBJ databases">
        <title>Genomic Encyclopedia of Type Strains, Phase IV (KMG-IV): sequencing the most valuable type-strain genomes for metagenomic binning, comparative biology and taxonomic classification.</title>
        <authorList>
            <person name="Goeker M."/>
        </authorList>
    </citation>
    <scope>NUCLEOTIDE SEQUENCE [LARGE SCALE GENOMIC DNA]</scope>
    <source>
        <strain evidence="6 7">DSM 21460</strain>
    </source>
</reference>
<dbReference type="GO" id="GO:0003677">
    <property type="term" value="F:DNA binding"/>
    <property type="evidence" value="ECO:0007669"/>
    <property type="project" value="UniProtKB-KW"/>
</dbReference>
<evidence type="ECO:0000256" key="3">
    <source>
        <dbReference type="ARBA" id="ARBA00023125"/>
    </source>
</evidence>
<protein>
    <submittedName>
        <fullName evidence="6">DNA-binding transcriptional LysR family regulator</fullName>
    </submittedName>
</protein>
<dbReference type="Gene3D" id="3.40.190.290">
    <property type="match status" value="1"/>
</dbReference>
<dbReference type="Pfam" id="PF00126">
    <property type="entry name" value="HTH_1"/>
    <property type="match status" value="1"/>
</dbReference>
<dbReference type="SUPFAM" id="SSF53850">
    <property type="entry name" value="Periplasmic binding protein-like II"/>
    <property type="match status" value="1"/>
</dbReference>
<dbReference type="PROSITE" id="PS50931">
    <property type="entry name" value="HTH_LYSR"/>
    <property type="match status" value="1"/>
</dbReference>
<keyword evidence="7" id="KW-1185">Reference proteome</keyword>
<keyword evidence="4" id="KW-0804">Transcription</keyword>
<evidence type="ECO:0000313" key="6">
    <source>
        <dbReference type="EMBL" id="MET3617586.1"/>
    </source>
</evidence>
<dbReference type="RefSeq" id="WP_354368184.1">
    <property type="nucleotide sequence ID" value="NZ_JBEPMA010000006.1"/>
</dbReference>
<evidence type="ECO:0000313" key="7">
    <source>
        <dbReference type="Proteomes" id="UP001549162"/>
    </source>
</evidence>
<dbReference type="InterPro" id="IPR036388">
    <property type="entry name" value="WH-like_DNA-bd_sf"/>
</dbReference>
<evidence type="ECO:0000256" key="2">
    <source>
        <dbReference type="ARBA" id="ARBA00023015"/>
    </source>
</evidence>
<feature type="domain" description="HTH lysR-type" evidence="5">
    <location>
        <begin position="1"/>
        <end position="58"/>
    </location>
</feature>
<dbReference type="InterPro" id="IPR036390">
    <property type="entry name" value="WH_DNA-bd_sf"/>
</dbReference>
<comment type="similarity">
    <text evidence="1">Belongs to the LysR transcriptional regulatory family.</text>
</comment>
<dbReference type="PANTHER" id="PTHR30126:SF40">
    <property type="entry name" value="HTH-TYPE TRANSCRIPTIONAL REGULATOR GLTR"/>
    <property type="match status" value="1"/>
</dbReference>
<dbReference type="InterPro" id="IPR005119">
    <property type="entry name" value="LysR_subst-bd"/>
</dbReference>
<dbReference type="SUPFAM" id="SSF46785">
    <property type="entry name" value="Winged helix' DNA-binding domain"/>
    <property type="match status" value="1"/>
</dbReference>
<dbReference type="Proteomes" id="UP001549162">
    <property type="component" value="Unassembled WGS sequence"/>
</dbReference>
<keyword evidence="2" id="KW-0805">Transcription regulation</keyword>
<comment type="caution">
    <text evidence="6">The sequence shown here is derived from an EMBL/GenBank/DDBJ whole genome shotgun (WGS) entry which is preliminary data.</text>
</comment>
<dbReference type="PANTHER" id="PTHR30126">
    <property type="entry name" value="HTH-TYPE TRANSCRIPTIONAL REGULATOR"/>
    <property type="match status" value="1"/>
</dbReference>
<name>A0ABV2JA00_9FIRM</name>
<organism evidence="6 7">
    <name type="scientific">Peptoniphilus olsenii</name>
    <dbReference type="NCBI Taxonomy" id="411570"/>
    <lineage>
        <taxon>Bacteria</taxon>
        <taxon>Bacillati</taxon>
        <taxon>Bacillota</taxon>
        <taxon>Tissierellia</taxon>
        <taxon>Tissierellales</taxon>
        <taxon>Peptoniphilaceae</taxon>
        <taxon>Peptoniphilus</taxon>
    </lineage>
</organism>
<accession>A0ABV2JA00</accession>
<gene>
    <name evidence="6" type="ORF">ABID14_001220</name>
</gene>
<dbReference type="Pfam" id="PF03466">
    <property type="entry name" value="LysR_substrate"/>
    <property type="match status" value="1"/>
</dbReference>
<proteinExistence type="inferred from homology"/>
<evidence type="ECO:0000256" key="4">
    <source>
        <dbReference type="ARBA" id="ARBA00023163"/>
    </source>
</evidence>
<dbReference type="PRINTS" id="PR00039">
    <property type="entry name" value="HTHLYSR"/>
</dbReference>